<name>A0A2Z7CTZ9_9LAMI</name>
<dbReference type="AlphaFoldDB" id="A0A2Z7CTZ9"/>
<protein>
    <submittedName>
        <fullName evidence="1">Uncharacterized protein</fullName>
    </submittedName>
</protein>
<evidence type="ECO:0000313" key="1">
    <source>
        <dbReference type="EMBL" id="KZV50551.1"/>
    </source>
</evidence>
<sequence length="215" mass="23682">MDKSENVFLESQIVMSPRLAVSQNHCGHTSAAFPIPVRIEYSRRKVESMTPKLAKGVGIPYLANYKATKEFGNRSWTGLDETIRDSTIEVLLPRKIGIVGAGREIVKGNTDSACKNQLVMVSVHYSTFSSNIPTETTTIGKSRVARDSIAMHTSWGSNSEIACVLGESCSWLADLARAVVVVCFGENCLECVSCPVRDLLMRYEDVRSDLCTRDI</sequence>
<keyword evidence="2" id="KW-1185">Reference proteome</keyword>
<dbReference type="Proteomes" id="UP000250235">
    <property type="component" value="Unassembled WGS sequence"/>
</dbReference>
<accession>A0A2Z7CTZ9</accession>
<reference evidence="1 2" key="1">
    <citation type="journal article" date="2015" name="Proc. Natl. Acad. Sci. U.S.A.">
        <title>The resurrection genome of Boea hygrometrica: A blueprint for survival of dehydration.</title>
        <authorList>
            <person name="Xiao L."/>
            <person name="Yang G."/>
            <person name="Zhang L."/>
            <person name="Yang X."/>
            <person name="Zhao S."/>
            <person name="Ji Z."/>
            <person name="Zhou Q."/>
            <person name="Hu M."/>
            <person name="Wang Y."/>
            <person name="Chen M."/>
            <person name="Xu Y."/>
            <person name="Jin H."/>
            <person name="Xiao X."/>
            <person name="Hu G."/>
            <person name="Bao F."/>
            <person name="Hu Y."/>
            <person name="Wan P."/>
            <person name="Li L."/>
            <person name="Deng X."/>
            <person name="Kuang T."/>
            <person name="Xiang C."/>
            <person name="Zhu J.K."/>
            <person name="Oliver M.J."/>
            <person name="He Y."/>
        </authorList>
    </citation>
    <scope>NUCLEOTIDE SEQUENCE [LARGE SCALE GENOMIC DNA]</scope>
    <source>
        <strain evidence="2">cv. XS01</strain>
    </source>
</reference>
<evidence type="ECO:0000313" key="2">
    <source>
        <dbReference type="Proteomes" id="UP000250235"/>
    </source>
</evidence>
<dbReference type="EMBL" id="KQ992381">
    <property type="protein sequence ID" value="KZV50551.1"/>
    <property type="molecule type" value="Genomic_DNA"/>
</dbReference>
<gene>
    <name evidence="1" type="ORF">F511_14210</name>
</gene>
<organism evidence="1 2">
    <name type="scientific">Dorcoceras hygrometricum</name>
    <dbReference type="NCBI Taxonomy" id="472368"/>
    <lineage>
        <taxon>Eukaryota</taxon>
        <taxon>Viridiplantae</taxon>
        <taxon>Streptophyta</taxon>
        <taxon>Embryophyta</taxon>
        <taxon>Tracheophyta</taxon>
        <taxon>Spermatophyta</taxon>
        <taxon>Magnoliopsida</taxon>
        <taxon>eudicotyledons</taxon>
        <taxon>Gunneridae</taxon>
        <taxon>Pentapetalae</taxon>
        <taxon>asterids</taxon>
        <taxon>lamiids</taxon>
        <taxon>Lamiales</taxon>
        <taxon>Gesneriaceae</taxon>
        <taxon>Didymocarpoideae</taxon>
        <taxon>Trichosporeae</taxon>
        <taxon>Loxocarpinae</taxon>
        <taxon>Dorcoceras</taxon>
    </lineage>
</organism>
<proteinExistence type="predicted"/>